<comment type="catalytic activity">
    <reaction evidence="1 16">
        <text>L-histidyl-[protein] + phosphoenolpyruvate = N(pros)-phospho-L-histidyl-[protein] + pyruvate</text>
        <dbReference type="Rhea" id="RHEA:23880"/>
        <dbReference type="Rhea" id="RHEA-COMP:9745"/>
        <dbReference type="Rhea" id="RHEA-COMP:9746"/>
        <dbReference type="ChEBI" id="CHEBI:15361"/>
        <dbReference type="ChEBI" id="CHEBI:29979"/>
        <dbReference type="ChEBI" id="CHEBI:58702"/>
        <dbReference type="ChEBI" id="CHEBI:64837"/>
        <dbReference type="EC" id="2.7.3.9"/>
    </reaction>
</comment>
<proteinExistence type="inferred from homology"/>
<evidence type="ECO:0000259" key="17">
    <source>
        <dbReference type="Pfam" id="PF00391"/>
    </source>
</evidence>
<evidence type="ECO:0000256" key="11">
    <source>
        <dbReference type="ARBA" id="ARBA00022683"/>
    </source>
</evidence>
<keyword evidence="8 16" id="KW-0963">Cytoplasm</keyword>
<comment type="caution">
    <text evidence="20">The sequence shown here is derived from an EMBL/GenBank/DDBJ whole genome shotgun (WGS) entry which is preliminary data.</text>
</comment>
<dbReference type="Gene3D" id="3.50.30.10">
    <property type="entry name" value="Phosphohistidine domain"/>
    <property type="match status" value="1"/>
</dbReference>
<dbReference type="InterPro" id="IPR040442">
    <property type="entry name" value="Pyrv_kinase-like_dom_sf"/>
</dbReference>
<keyword evidence="21" id="KW-1185">Reference proteome</keyword>
<evidence type="ECO:0000256" key="7">
    <source>
        <dbReference type="ARBA" id="ARBA00022448"/>
    </source>
</evidence>
<evidence type="ECO:0000313" key="20">
    <source>
        <dbReference type="EMBL" id="MCL1125477.1"/>
    </source>
</evidence>
<dbReference type="InterPro" id="IPR015813">
    <property type="entry name" value="Pyrv/PenolPyrv_kinase-like_dom"/>
</dbReference>
<evidence type="ECO:0000256" key="5">
    <source>
        <dbReference type="ARBA" id="ARBA00012232"/>
    </source>
</evidence>
<dbReference type="PROSITE" id="PS00742">
    <property type="entry name" value="PEP_ENZYMES_2"/>
    <property type="match status" value="1"/>
</dbReference>
<dbReference type="InterPro" id="IPR000121">
    <property type="entry name" value="PEP_util_C"/>
</dbReference>
<evidence type="ECO:0000256" key="13">
    <source>
        <dbReference type="ARBA" id="ARBA00022777"/>
    </source>
</evidence>
<dbReference type="SUPFAM" id="SSF51621">
    <property type="entry name" value="Phosphoenolpyruvate/pyruvate domain"/>
    <property type="match status" value="1"/>
</dbReference>
<protein>
    <recommendedName>
        <fullName evidence="6 16">Phosphoenolpyruvate-protein phosphotransferase</fullName>
        <ecNumber evidence="5 16">2.7.3.9</ecNumber>
    </recommendedName>
    <alternativeName>
        <fullName evidence="15 16">Phosphotransferase system, enzyme I</fullName>
    </alternativeName>
</protein>
<dbReference type="Proteomes" id="UP001203423">
    <property type="component" value="Unassembled WGS sequence"/>
</dbReference>
<keyword evidence="9 16" id="KW-0762">Sugar transport</keyword>
<keyword evidence="12 16" id="KW-0479">Metal-binding</keyword>
<sequence length="568" mass="62855">MPLSGIVVSPGIAFGNALHLHLHPEKRDYHLLPLNQIEKEKQTLIQVIDHKKNQLLQHLQRLPASSHNYQLIEADLLLLDDDELIQNICAEIERFQLCAAVAIERIFSYQAAEINALDDHYLTNRSQDILSLASRLIDQINGAHNVELSKIDEPTILLASDITPAEFSMLPLKYITALVLKTGGITSHTAILARSAGIPALFDCPFDQESITNHQVLALDALAGKLYVAPNESILSRLTQLKKTTLKQKQQLLKFKHRQTQTIDGHEIPLLVNIGSINETTHLNDMGVEGIGLFRTEFMLMNTKSAPSENKQYRLYSDILHLLNGKLFTIRTLDIGAEKALPFLNSLPEENPALGLRGIRYTLQHTSLLVTQVRAVLRAAQYGPIRLMFPMINQVEELEAIFDIINQCQTQLTQDHVTFGQLSYGIVVETPAAVMNLASMLPKLDFISIGTNDLTQYAMAADRGNPLFTRDYPSLSPAILSFIHLIISTAQAHNTQVSLCGELASDPHVAPLLIGMGVNELSVNLPAILEIKSALSNISYAQCHLLAQKALSLVTIKALHACVYTQAT</sequence>
<dbReference type="InterPro" id="IPR036618">
    <property type="entry name" value="PtsI_HPr-bd_sf"/>
</dbReference>
<keyword evidence="10 16" id="KW-0808">Transferase</keyword>
<dbReference type="PRINTS" id="PR01736">
    <property type="entry name" value="PHPHTRNFRASE"/>
</dbReference>
<keyword evidence="13 16" id="KW-0418">Kinase</keyword>
<dbReference type="RefSeq" id="WP_248940790.1">
    <property type="nucleotide sequence ID" value="NZ_JAKIKS010000050.1"/>
</dbReference>
<dbReference type="NCBIfam" id="TIGR01417">
    <property type="entry name" value="PTS_I_fam"/>
    <property type="match status" value="1"/>
</dbReference>
<feature type="domain" description="Phosphotransferase system enzyme I N-terminal" evidence="19">
    <location>
        <begin position="5"/>
        <end position="125"/>
    </location>
</feature>
<dbReference type="InterPro" id="IPR023151">
    <property type="entry name" value="PEP_util_CS"/>
</dbReference>
<dbReference type="PANTHER" id="PTHR46244">
    <property type="entry name" value="PHOSPHOENOLPYRUVATE-PROTEIN PHOSPHOTRANSFERASE"/>
    <property type="match status" value="1"/>
</dbReference>
<evidence type="ECO:0000256" key="6">
    <source>
        <dbReference type="ARBA" id="ARBA00016544"/>
    </source>
</evidence>
<dbReference type="Gene3D" id="1.10.274.10">
    <property type="entry name" value="PtsI, HPr-binding domain"/>
    <property type="match status" value="1"/>
</dbReference>
<dbReference type="InterPro" id="IPR006318">
    <property type="entry name" value="PTS_EI-like"/>
</dbReference>
<name>A0ABT0LCP6_9GAMM</name>
<accession>A0ABT0LCP6</accession>
<dbReference type="InterPro" id="IPR018274">
    <property type="entry name" value="PEP_util_AS"/>
</dbReference>
<evidence type="ECO:0000256" key="9">
    <source>
        <dbReference type="ARBA" id="ARBA00022597"/>
    </source>
</evidence>
<reference evidence="20 21" key="1">
    <citation type="submission" date="2022-01" db="EMBL/GenBank/DDBJ databases">
        <title>Whole genome-based taxonomy of the Shewanellaceae.</title>
        <authorList>
            <person name="Martin-Rodriguez A.J."/>
        </authorList>
    </citation>
    <scope>NUCLEOTIDE SEQUENCE [LARGE SCALE GENOMIC DNA]</scope>
    <source>
        <strain evidence="20 21">DSM 17177</strain>
    </source>
</reference>
<evidence type="ECO:0000256" key="10">
    <source>
        <dbReference type="ARBA" id="ARBA00022679"/>
    </source>
</evidence>
<evidence type="ECO:0000256" key="3">
    <source>
        <dbReference type="ARBA" id="ARBA00004496"/>
    </source>
</evidence>
<evidence type="ECO:0000256" key="12">
    <source>
        <dbReference type="ARBA" id="ARBA00022723"/>
    </source>
</evidence>
<dbReference type="SUPFAM" id="SSF52009">
    <property type="entry name" value="Phosphohistidine domain"/>
    <property type="match status" value="1"/>
</dbReference>
<dbReference type="PANTHER" id="PTHR46244:SF6">
    <property type="entry name" value="PHOSPHOENOLPYRUVATE-PROTEIN PHOSPHOTRANSFERASE"/>
    <property type="match status" value="1"/>
</dbReference>
<dbReference type="Pfam" id="PF02896">
    <property type="entry name" value="PEP-utilizers_C"/>
    <property type="match status" value="1"/>
</dbReference>
<organism evidence="20 21">
    <name type="scientific">Shewanella surugensis</name>
    <dbReference type="NCBI Taxonomy" id="212020"/>
    <lineage>
        <taxon>Bacteria</taxon>
        <taxon>Pseudomonadati</taxon>
        <taxon>Pseudomonadota</taxon>
        <taxon>Gammaproteobacteria</taxon>
        <taxon>Alteromonadales</taxon>
        <taxon>Shewanellaceae</taxon>
        <taxon>Shewanella</taxon>
    </lineage>
</organism>
<evidence type="ECO:0000256" key="1">
    <source>
        <dbReference type="ARBA" id="ARBA00000683"/>
    </source>
</evidence>
<evidence type="ECO:0000256" key="16">
    <source>
        <dbReference type="PIRNR" id="PIRNR000732"/>
    </source>
</evidence>
<comment type="similarity">
    <text evidence="4 16">Belongs to the PEP-utilizing enzyme family.</text>
</comment>
<dbReference type="SUPFAM" id="SSF47831">
    <property type="entry name" value="Enzyme I of the PEP:sugar phosphotransferase system HPr-binding (sub)domain"/>
    <property type="match status" value="1"/>
</dbReference>
<evidence type="ECO:0000313" key="21">
    <source>
        <dbReference type="Proteomes" id="UP001203423"/>
    </source>
</evidence>
<keyword evidence="14 16" id="KW-0460">Magnesium</keyword>
<dbReference type="Pfam" id="PF00391">
    <property type="entry name" value="PEP-utilizers"/>
    <property type="match status" value="1"/>
</dbReference>
<dbReference type="InterPro" id="IPR024692">
    <property type="entry name" value="PTS_EI"/>
</dbReference>
<feature type="domain" description="PEP-utilising enzyme C-terminal" evidence="18">
    <location>
        <begin position="250"/>
        <end position="538"/>
    </location>
</feature>
<dbReference type="Pfam" id="PF05524">
    <property type="entry name" value="PEP-utilisers_N"/>
    <property type="match status" value="1"/>
</dbReference>
<evidence type="ECO:0000256" key="15">
    <source>
        <dbReference type="ARBA" id="ARBA00033235"/>
    </source>
</evidence>
<evidence type="ECO:0000256" key="4">
    <source>
        <dbReference type="ARBA" id="ARBA00007837"/>
    </source>
</evidence>
<evidence type="ECO:0000259" key="18">
    <source>
        <dbReference type="Pfam" id="PF02896"/>
    </source>
</evidence>
<evidence type="ECO:0000256" key="2">
    <source>
        <dbReference type="ARBA" id="ARBA00001946"/>
    </source>
</evidence>
<evidence type="ECO:0000256" key="8">
    <source>
        <dbReference type="ARBA" id="ARBA00022490"/>
    </source>
</evidence>
<dbReference type="InterPro" id="IPR008279">
    <property type="entry name" value="PEP-util_enz_mobile_dom"/>
</dbReference>
<gene>
    <name evidence="20" type="primary">ptsP</name>
    <name evidence="20" type="ORF">L2764_13560</name>
</gene>
<dbReference type="GO" id="GO:0008965">
    <property type="term" value="F:phosphoenolpyruvate-protein phosphotransferase activity"/>
    <property type="evidence" value="ECO:0007669"/>
    <property type="project" value="UniProtKB-EC"/>
</dbReference>
<keyword evidence="11 16" id="KW-0598">Phosphotransferase system</keyword>
<dbReference type="Gene3D" id="3.20.20.60">
    <property type="entry name" value="Phosphoenolpyruvate-binding domains"/>
    <property type="match status" value="1"/>
</dbReference>
<keyword evidence="7 16" id="KW-0813">Transport</keyword>
<comment type="cofactor">
    <cofactor evidence="2 16">
        <name>Mg(2+)</name>
        <dbReference type="ChEBI" id="CHEBI:18420"/>
    </cofactor>
</comment>
<dbReference type="InterPro" id="IPR036637">
    <property type="entry name" value="Phosphohistidine_dom_sf"/>
</dbReference>
<dbReference type="PIRSF" id="PIRSF000732">
    <property type="entry name" value="PTS_enzyme_I"/>
    <property type="match status" value="1"/>
</dbReference>
<comment type="subcellular location">
    <subcellularLocation>
        <location evidence="3 16">Cytoplasm</location>
    </subcellularLocation>
</comment>
<dbReference type="PROSITE" id="PS00370">
    <property type="entry name" value="PEP_ENZYMES_PHOS_SITE"/>
    <property type="match status" value="1"/>
</dbReference>
<dbReference type="InterPro" id="IPR050499">
    <property type="entry name" value="PEP-utilizing_PTS_enzyme"/>
</dbReference>
<feature type="domain" description="PEP-utilising enzyme mobile" evidence="17">
    <location>
        <begin position="152"/>
        <end position="224"/>
    </location>
</feature>
<dbReference type="EMBL" id="JAKIKS010000050">
    <property type="protein sequence ID" value="MCL1125477.1"/>
    <property type="molecule type" value="Genomic_DNA"/>
</dbReference>
<dbReference type="EC" id="2.7.3.9" evidence="5 16"/>
<evidence type="ECO:0000256" key="14">
    <source>
        <dbReference type="ARBA" id="ARBA00022842"/>
    </source>
</evidence>
<evidence type="ECO:0000259" key="19">
    <source>
        <dbReference type="Pfam" id="PF05524"/>
    </source>
</evidence>
<comment type="function">
    <text evidence="16">General (non sugar-specific) component of the phosphoenolpyruvate-dependent sugar phosphotransferase system (sugar PTS). This major carbohydrate active-transport system catalyzes the phosphorylation of incoming sugar substrates concomitantly with their translocation across the cell membrane. Enzyme I transfers the phosphoryl group from phosphoenolpyruvate (PEP) to the phosphoryl carrier protein (HPr).</text>
</comment>
<dbReference type="InterPro" id="IPR008731">
    <property type="entry name" value="PTS_EIN"/>
</dbReference>